<sequence>MDQFQAFDYGSVELRTVSTEIRLLDLLPSQGLVDSRLIGRLHTTSIESPSPYIALSYVWGLGDKSQSIQISNLNDYEAAFIPITESLETALRHFRKPDEVITLWIDQICINQADNREKGQQVAMMGRIYSSATQVLVWLGPAQDGSDKVMEAWQDIGQKSQEFGMESYMNPQSYYLISALARSRDPSDETALSFQSLLVGTVEAFAPLLKEMVLKKWFERPYFSRVWIIQEFCLCPDTIFVCGSKTIPVDFVKFAVLLLQTAIGSMPQGDYEQLQPPEMPLERLTEVSSEPTARLFGCRSRHQKHKDDELYMLLRRLFVELETNATVHRDRIFALLGLAADAEKLGIKPDYEGSTELILRQTARTLIEKSGRVDLLCYSQFPKLDGLSHLPSWVPDWRSNLSRSFYTINERMDKHLFAASGDGNVVGVVEDPNGNQDILGLGGYTVDMIEEVAQGDGWMDMSWDYEIFLGYMAQIDDLWQKSMAKTSMIHGEVTQQRKEEARWRVPIGDIYWTWEGDQQRAKLEVAKFHEQFLQELKLFDDMTRLAATGEDVSDKLLQWEEEHRGAETKHNYRESMRKMQGKRPFLTEMGYLGMGPMEGKAGDIVAVFCGGRIPFILRPVEGLSELARPWATAPISANLSASRSLVKMTVNQPENPDFIQIKTTLTKLPYPPLEERPTVRTNRLVLRPFYDDAAKDLFPMRAQKEVMMWTAQGAPDKNLEETEKWAAQRLPPHHETNLYYVISLVETGEVIGAGGTYRRECELGWPAIGYAFRKEAWGKGYATEFLVAFMKIWWELPRAEYSIAVDRTTLSEEEIVASVNSPVTERCAAETIKENGASKRVLEKAGYTWVKEWRNEEKNWSIYGWVTTAAQLPSN</sequence>
<evidence type="ECO:0000259" key="2">
    <source>
        <dbReference type="Pfam" id="PF13302"/>
    </source>
</evidence>
<feature type="domain" description="Heterokaryon incompatibility" evidence="1">
    <location>
        <begin position="52"/>
        <end position="231"/>
    </location>
</feature>
<dbReference type="Pfam" id="PF26639">
    <property type="entry name" value="Het-6_barrel"/>
    <property type="match status" value="1"/>
</dbReference>
<dbReference type="AlphaFoldDB" id="A0A8H5K3A9"/>
<feature type="domain" description="N-acetyltransferase" evidence="2">
    <location>
        <begin position="683"/>
        <end position="848"/>
    </location>
</feature>
<dbReference type="EMBL" id="JAAOAO010000068">
    <property type="protein sequence ID" value="KAF5564860.1"/>
    <property type="molecule type" value="Genomic_DNA"/>
</dbReference>
<evidence type="ECO:0000313" key="3">
    <source>
        <dbReference type="EMBL" id="KAF5564860.1"/>
    </source>
</evidence>
<dbReference type="Pfam" id="PF06985">
    <property type="entry name" value="HET"/>
    <property type="match status" value="1"/>
</dbReference>
<protein>
    <submittedName>
        <fullName evidence="3">Het-6OR heterokaryon incompatibility (Het-6OR allele)</fullName>
    </submittedName>
</protein>
<dbReference type="PANTHER" id="PTHR24148">
    <property type="entry name" value="ANKYRIN REPEAT DOMAIN-CONTAINING PROTEIN 39 HOMOLOG-RELATED"/>
    <property type="match status" value="1"/>
</dbReference>
<dbReference type="InterPro" id="IPR000182">
    <property type="entry name" value="GNAT_dom"/>
</dbReference>
<dbReference type="Proteomes" id="UP000574317">
    <property type="component" value="Unassembled WGS sequence"/>
</dbReference>
<dbReference type="SUPFAM" id="SSF55729">
    <property type="entry name" value="Acyl-CoA N-acyltransferases (Nat)"/>
    <property type="match status" value="1"/>
</dbReference>
<proteinExistence type="predicted"/>
<name>A0A8H5K3A9_9HYPO</name>
<dbReference type="InterPro" id="IPR052895">
    <property type="entry name" value="HetReg/Transcr_Mod"/>
</dbReference>
<gene>
    <name evidence="3" type="ORF">FNAPI_1938</name>
</gene>
<dbReference type="InterPro" id="IPR016181">
    <property type="entry name" value="Acyl_CoA_acyltransferase"/>
</dbReference>
<dbReference type="InterPro" id="IPR010730">
    <property type="entry name" value="HET"/>
</dbReference>
<evidence type="ECO:0000259" key="1">
    <source>
        <dbReference type="Pfam" id="PF06985"/>
    </source>
</evidence>
<comment type="caution">
    <text evidence="3">The sequence shown here is derived from an EMBL/GenBank/DDBJ whole genome shotgun (WGS) entry which is preliminary data.</text>
</comment>
<dbReference type="Gene3D" id="3.40.630.30">
    <property type="match status" value="1"/>
</dbReference>
<accession>A0A8H5K3A9</accession>
<dbReference type="PANTHER" id="PTHR24148:SF73">
    <property type="entry name" value="HET DOMAIN PROTEIN (AFU_ORTHOLOGUE AFUA_8G01020)"/>
    <property type="match status" value="1"/>
</dbReference>
<reference evidence="3 4" key="1">
    <citation type="submission" date="2020-05" db="EMBL/GenBank/DDBJ databases">
        <title>Identification and distribution of gene clusters putatively required for synthesis of sphingolipid metabolism inhibitors in phylogenetically diverse species of the filamentous fungus Fusarium.</title>
        <authorList>
            <person name="Kim H.-S."/>
            <person name="Busman M."/>
            <person name="Brown D.W."/>
            <person name="Divon H."/>
            <person name="Uhlig S."/>
            <person name="Proctor R.H."/>
        </authorList>
    </citation>
    <scope>NUCLEOTIDE SEQUENCE [LARGE SCALE GENOMIC DNA]</scope>
    <source>
        <strain evidence="3 4">NRRL 25196</strain>
    </source>
</reference>
<evidence type="ECO:0000313" key="4">
    <source>
        <dbReference type="Proteomes" id="UP000574317"/>
    </source>
</evidence>
<organism evidence="3 4">
    <name type="scientific">Fusarium napiforme</name>
    <dbReference type="NCBI Taxonomy" id="42672"/>
    <lineage>
        <taxon>Eukaryota</taxon>
        <taxon>Fungi</taxon>
        <taxon>Dikarya</taxon>
        <taxon>Ascomycota</taxon>
        <taxon>Pezizomycotina</taxon>
        <taxon>Sordariomycetes</taxon>
        <taxon>Hypocreomycetidae</taxon>
        <taxon>Hypocreales</taxon>
        <taxon>Nectriaceae</taxon>
        <taxon>Fusarium</taxon>
        <taxon>Fusarium fujikuroi species complex</taxon>
    </lineage>
</organism>
<dbReference type="Pfam" id="PF13302">
    <property type="entry name" value="Acetyltransf_3"/>
    <property type="match status" value="1"/>
</dbReference>
<dbReference type="GO" id="GO:0016747">
    <property type="term" value="F:acyltransferase activity, transferring groups other than amino-acyl groups"/>
    <property type="evidence" value="ECO:0007669"/>
    <property type="project" value="InterPro"/>
</dbReference>
<keyword evidence="4" id="KW-1185">Reference proteome</keyword>